<evidence type="ECO:0000256" key="4">
    <source>
        <dbReference type="HAMAP-Rule" id="MF_00688"/>
    </source>
</evidence>
<comment type="catalytic activity">
    <reaction evidence="4">
        <text>N-terminal L-arginyl-[protein] + L-leucyl-tRNA(Leu) = N-terminal L-leucyl-L-arginyl-[protein] + tRNA(Leu) + H(+)</text>
        <dbReference type="Rhea" id="RHEA:50416"/>
        <dbReference type="Rhea" id="RHEA-COMP:9613"/>
        <dbReference type="Rhea" id="RHEA-COMP:9622"/>
        <dbReference type="Rhea" id="RHEA-COMP:12672"/>
        <dbReference type="Rhea" id="RHEA-COMP:12673"/>
        <dbReference type="ChEBI" id="CHEBI:15378"/>
        <dbReference type="ChEBI" id="CHEBI:64719"/>
        <dbReference type="ChEBI" id="CHEBI:78442"/>
        <dbReference type="ChEBI" id="CHEBI:78494"/>
        <dbReference type="ChEBI" id="CHEBI:133044"/>
        <dbReference type="EC" id="2.3.2.6"/>
    </reaction>
</comment>
<keyword evidence="3 4" id="KW-0012">Acyltransferase</keyword>
<dbReference type="GO" id="GO:0005737">
    <property type="term" value="C:cytoplasm"/>
    <property type="evidence" value="ECO:0007669"/>
    <property type="project" value="UniProtKB-SubCell"/>
</dbReference>
<dbReference type="OrthoDB" id="9790282at2"/>
<dbReference type="PATRIC" id="fig|1177154.3.peg.1125"/>
<keyword evidence="6" id="KW-1185">Reference proteome</keyword>
<evidence type="ECO:0000256" key="1">
    <source>
        <dbReference type="ARBA" id="ARBA00022490"/>
    </source>
</evidence>
<dbReference type="Pfam" id="PF03588">
    <property type="entry name" value="Leu_Phe_trans"/>
    <property type="match status" value="1"/>
</dbReference>
<comment type="caution">
    <text evidence="5">The sequence shown here is derived from an EMBL/GenBank/DDBJ whole genome shotgun (WGS) entry which is preliminary data.</text>
</comment>
<comment type="catalytic activity">
    <reaction evidence="4">
        <text>L-phenylalanyl-tRNA(Phe) + an N-terminal L-alpha-aminoacyl-[protein] = an N-terminal L-phenylalanyl-L-alpha-aminoacyl-[protein] + tRNA(Phe)</text>
        <dbReference type="Rhea" id="RHEA:43632"/>
        <dbReference type="Rhea" id="RHEA-COMP:9668"/>
        <dbReference type="Rhea" id="RHEA-COMP:9699"/>
        <dbReference type="Rhea" id="RHEA-COMP:10636"/>
        <dbReference type="Rhea" id="RHEA-COMP:10637"/>
        <dbReference type="ChEBI" id="CHEBI:78442"/>
        <dbReference type="ChEBI" id="CHEBI:78531"/>
        <dbReference type="ChEBI" id="CHEBI:78597"/>
        <dbReference type="ChEBI" id="CHEBI:83561"/>
        <dbReference type="EC" id="2.3.2.6"/>
    </reaction>
</comment>
<dbReference type="GO" id="GO:0008914">
    <property type="term" value="F:leucyl-tRNA--protein transferase activity"/>
    <property type="evidence" value="ECO:0007669"/>
    <property type="project" value="UniProtKB-UniRule"/>
</dbReference>
<dbReference type="HAMAP" id="MF_00688">
    <property type="entry name" value="Leu_Phe_trans"/>
    <property type="match status" value="1"/>
</dbReference>
<dbReference type="Gene3D" id="3.40.630.70">
    <property type="entry name" value="Leucyl/phenylalanyl-tRNA-protein transferase, C-terminal domain"/>
    <property type="match status" value="1"/>
</dbReference>
<dbReference type="SUPFAM" id="SSF55729">
    <property type="entry name" value="Acyl-CoA N-acyltransferases (Nat)"/>
    <property type="match status" value="1"/>
</dbReference>
<dbReference type="STRING" id="1177154.Y5S_01109"/>
<evidence type="ECO:0000256" key="3">
    <source>
        <dbReference type="ARBA" id="ARBA00023315"/>
    </source>
</evidence>
<dbReference type="InterPro" id="IPR042221">
    <property type="entry name" value="Leu/Phe-tRNA_Trfase_N"/>
</dbReference>
<dbReference type="PANTHER" id="PTHR30098:SF2">
    <property type="entry name" value="LEUCYL_PHENYLALANYL-TRNA--PROTEIN TRANSFERASE"/>
    <property type="match status" value="1"/>
</dbReference>
<gene>
    <name evidence="4" type="primary">aat</name>
    <name evidence="5" type="ORF">Y5S_01109</name>
</gene>
<dbReference type="GO" id="GO:0030163">
    <property type="term" value="P:protein catabolic process"/>
    <property type="evidence" value="ECO:0007669"/>
    <property type="project" value="UniProtKB-UniRule"/>
</dbReference>
<comment type="catalytic activity">
    <reaction evidence="4">
        <text>N-terminal L-lysyl-[protein] + L-leucyl-tRNA(Leu) = N-terminal L-leucyl-L-lysyl-[protein] + tRNA(Leu) + H(+)</text>
        <dbReference type="Rhea" id="RHEA:12340"/>
        <dbReference type="Rhea" id="RHEA-COMP:9613"/>
        <dbReference type="Rhea" id="RHEA-COMP:9622"/>
        <dbReference type="Rhea" id="RHEA-COMP:12670"/>
        <dbReference type="Rhea" id="RHEA-COMP:12671"/>
        <dbReference type="ChEBI" id="CHEBI:15378"/>
        <dbReference type="ChEBI" id="CHEBI:65249"/>
        <dbReference type="ChEBI" id="CHEBI:78442"/>
        <dbReference type="ChEBI" id="CHEBI:78494"/>
        <dbReference type="ChEBI" id="CHEBI:133043"/>
        <dbReference type="EC" id="2.3.2.6"/>
    </reaction>
</comment>
<dbReference type="eggNOG" id="COG2360">
    <property type="taxonomic scope" value="Bacteria"/>
</dbReference>
<evidence type="ECO:0000313" key="6">
    <source>
        <dbReference type="Proteomes" id="UP000029444"/>
    </source>
</evidence>
<sequence length="243" mass="26659">MVPWLEPGAPFPDTRDALTDPDGLLAAGADLSPDTLVRAYSSGIFPWYDADYQPILWWSPAPRCVFYPDQIHVSRSLRRHVNQVPLTITLDSAFSSIMALCAAPRGDGQGTWISSDMVNAYVNLHKLGYAHSLEVWQGDSIAGGIYGIQLGNIFFGESMVSPLPNGSKVALAALQALAKSLDIQLIDAQVENPHLRSMGACMIDRATFSQHLRQWIPAHPAPAQWPKESWTWATLPADDKRPA</sequence>
<dbReference type="AlphaFoldDB" id="A0A095UTL2"/>
<dbReference type="InterPro" id="IPR042203">
    <property type="entry name" value="Leu/Phe-tRNA_Trfase_C"/>
</dbReference>
<dbReference type="InterPro" id="IPR016181">
    <property type="entry name" value="Acyl_CoA_acyltransferase"/>
</dbReference>
<evidence type="ECO:0000313" key="5">
    <source>
        <dbReference type="EMBL" id="KGD65885.1"/>
    </source>
</evidence>
<comment type="similarity">
    <text evidence="4">Belongs to the L/F-transferase family.</text>
</comment>
<proteinExistence type="inferred from homology"/>
<accession>A0A095UTL2</accession>
<comment type="function">
    <text evidence="4">Functions in the N-end rule pathway of protein degradation where it conjugates Leu, Phe and, less efficiently, Met from aminoacyl-tRNAs to the N-termini of proteins containing an N-terminal arginine or lysine.</text>
</comment>
<protein>
    <recommendedName>
        <fullName evidence="4">Leucyl/phenylalanyl-tRNA--protein transferase</fullName>
        <ecNumber evidence="4">2.3.2.6</ecNumber>
    </recommendedName>
    <alternativeName>
        <fullName evidence="4">L/F-transferase</fullName>
    </alternativeName>
    <alternativeName>
        <fullName evidence="4">Leucyltransferase</fullName>
    </alternativeName>
    <alternativeName>
        <fullName evidence="4">Phenyalanyltransferase</fullName>
    </alternativeName>
</protein>
<dbReference type="PANTHER" id="PTHR30098">
    <property type="entry name" value="LEUCYL/PHENYLALANYL-TRNA--PROTEIN TRANSFERASE"/>
    <property type="match status" value="1"/>
</dbReference>
<reference evidence="5 6" key="1">
    <citation type="submission" date="2012-09" db="EMBL/GenBank/DDBJ databases">
        <title>Genome Sequence of alkane-degrading Bacterium Alcanivorax sp. 19-m-6.</title>
        <authorList>
            <person name="Lai Q."/>
            <person name="Shao Z."/>
        </authorList>
    </citation>
    <scope>NUCLEOTIDE SEQUENCE [LARGE SCALE GENOMIC DNA]</scope>
    <source>
        <strain evidence="5 6">19-m-6</strain>
    </source>
</reference>
<organism evidence="5 6">
    <name type="scientific">Alcanivorax nanhaiticus</name>
    <dbReference type="NCBI Taxonomy" id="1177154"/>
    <lineage>
        <taxon>Bacteria</taxon>
        <taxon>Pseudomonadati</taxon>
        <taxon>Pseudomonadota</taxon>
        <taxon>Gammaproteobacteria</taxon>
        <taxon>Oceanospirillales</taxon>
        <taxon>Alcanivoracaceae</taxon>
        <taxon>Alcanivorax</taxon>
    </lineage>
</organism>
<keyword evidence="1 4" id="KW-0963">Cytoplasm</keyword>
<dbReference type="EC" id="2.3.2.6" evidence="4"/>
<dbReference type="InterPro" id="IPR004616">
    <property type="entry name" value="Leu/Phe-tRNA_Trfase"/>
</dbReference>
<name>A0A095UTL2_9GAMM</name>
<dbReference type="Gene3D" id="3.30.70.3550">
    <property type="entry name" value="Leucyl/phenylalanyl-tRNA-protein transferase, N-terminal domain"/>
    <property type="match status" value="1"/>
</dbReference>
<dbReference type="Proteomes" id="UP000029444">
    <property type="component" value="Unassembled WGS sequence"/>
</dbReference>
<dbReference type="RefSeq" id="WP_035231128.1">
    <property type="nucleotide sequence ID" value="NZ_ARXV01000003.1"/>
</dbReference>
<dbReference type="NCBIfam" id="TIGR00667">
    <property type="entry name" value="aat"/>
    <property type="match status" value="1"/>
</dbReference>
<evidence type="ECO:0000256" key="2">
    <source>
        <dbReference type="ARBA" id="ARBA00022679"/>
    </source>
</evidence>
<comment type="subcellular location">
    <subcellularLocation>
        <location evidence="4">Cytoplasm</location>
    </subcellularLocation>
</comment>
<dbReference type="EMBL" id="ARXV01000003">
    <property type="protein sequence ID" value="KGD65885.1"/>
    <property type="molecule type" value="Genomic_DNA"/>
</dbReference>
<keyword evidence="2 4" id="KW-0808">Transferase</keyword>